<dbReference type="Proteomes" id="UP001218218">
    <property type="component" value="Unassembled WGS sequence"/>
</dbReference>
<dbReference type="AlphaFoldDB" id="A0AAD7ADR8"/>
<keyword evidence="2" id="KW-1185">Reference proteome</keyword>
<organism evidence="1 2">
    <name type="scientific">Mycena albidolilacea</name>
    <dbReference type="NCBI Taxonomy" id="1033008"/>
    <lineage>
        <taxon>Eukaryota</taxon>
        <taxon>Fungi</taxon>
        <taxon>Dikarya</taxon>
        <taxon>Basidiomycota</taxon>
        <taxon>Agaricomycotina</taxon>
        <taxon>Agaricomycetes</taxon>
        <taxon>Agaricomycetidae</taxon>
        <taxon>Agaricales</taxon>
        <taxon>Marasmiineae</taxon>
        <taxon>Mycenaceae</taxon>
        <taxon>Mycena</taxon>
    </lineage>
</organism>
<accession>A0AAD7ADR8</accession>
<evidence type="ECO:0008006" key="3">
    <source>
        <dbReference type="Google" id="ProtNLM"/>
    </source>
</evidence>
<comment type="caution">
    <text evidence="1">The sequence shown here is derived from an EMBL/GenBank/DDBJ whole genome shotgun (WGS) entry which is preliminary data.</text>
</comment>
<proteinExistence type="predicted"/>
<gene>
    <name evidence="1" type="ORF">DFH08DRAFT_510758</name>
</gene>
<dbReference type="SUPFAM" id="SSF52047">
    <property type="entry name" value="RNI-like"/>
    <property type="match status" value="1"/>
</dbReference>
<reference evidence="1" key="1">
    <citation type="submission" date="2023-03" db="EMBL/GenBank/DDBJ databases">
        <title>Massive genome expansion in bonnet fungi (Mycena s.s.) driven by repeated elements and novel gene families across ecological guilds.</title>
        <authorList>
            <consortium name="Lawrence Berkeley National Laboratory"/>
            <person name="Harder C.B."/>
            <person name="Miyauchi S."/>
            <person name="Viragh M."/>
            <person name="Kuo A."/>
            <person name="Thoen E."/>
            <person name="Andreopoulos B."/>
            <person name="Lu D."/>
            <person name="Skrede I."/>
            <person name="Drula E."/>
            <person name="Henrissat B."/>
            <person name="Morin E."/>
            <person name="Kohler A."/>
            <person name="Barry K."/>
            <person name="LaButti K."/>
            <person name="Morin E."/>
            <person name="Salamov A."/>
            <person name="Lipzen A."/>
            <person name="Mereny Z."/>
            <person name="Hegedus B."/>
            <person name="Baldrian P."/>
            <person name="Stursova M."/>
            <person name="Weitz H."/>
            <person name="Taylor A."/>
            <person name="Grigoriev I.V."/>
            <person name="Nagy L.G."/>
            <person name="Martin F."/>
            <person name="Kauserud H."/>
        </authorList>
    </citation>
    <scope>NUCLEOTIDE SEQUENCE</scope>
    <source>
        <strain evidence="1">CBHHK002</strain>
    </source>
</reference>
<name>A0AAD7ADR8_9AGAR</name>
<evidence type="ECO:0000313" key="2">
    <source>
        <dbReference type="Proteomes" id="UP001218218"/>
    </source>
</evidence>
<sequence>MFKLQGYDPCPLVELGYICSSAFGDGESEVVAKKRSLVAEDPRLAPLFASNDLPMAAQVTVIKEIVRERNATLSEVEAKISGLGSELYPVPQTMLACRRALDDERRALCDEMHQCQGVLSPIRRFPPEILGEIFLYFAPVLVNDHYFDHHHRDPGCIRTEIPWQLGHICSYWRTVALSVRSLWTIFDLRSPPLRTDRHRSCRMTHASLDSFESRLRRSGEASLSGRVIYRDVPHTMPIFDALWKCSHRLRHLALVDAPQIVLDQFSQYCAPSTQLRSLTTLVFTTLSVRVSFECPSSLTHLHLTSLHITSATCCRIPWAQLLKYCEKDCRWDQDDDRWASYLQLSNLIELCVEFTGHARRSRSRVRLPKLRHASFTCRGTQDRILRSFDTPVLRSLSYDHVDCAHVRVRLPHSLARLKSIRLRATGFVDLKDVLEGSPDLTEIFINVNCLRLFGEGVFLDFVKPLIPLKDEPPLGSKLEVVRLNADFRPHSLDKILRLIDSRAQPDSPLRELVLYDVSDRWSYTNEPEGCQKMHETSLDSMDDALTLSVRSFEEANSEFLEGHLSSQVDGWLS</sequence>
<evidence type="ECO:0000313" key="1">
    <source>
        <dbReference type="EMBL" id="KAJ7355898.1"/>
    </source>
</evidence>
<dbReference type="EMBL" id="JARIHO010000009">
    <property type="protein sequence ID" value="KAJ7355898.1"/>
    <property type="molecule type" value="Genomic_DNA"/>
</dbReference>
<protein>
    <recommendedName>
        <fullName evidence="3">F-box domain-containing protein</fullName>
    </recommendedName>
</protein>